<keyword evidence="5" id="KW-0547">Nucleotide-binding</keyword>
<keyword evidence="1" id="KW-0378">Hydrolase</keyword>
<protein>
    <submittedName>
        <fullName evidence="5">DEAD/DEAH box helicase</fullName>
    </submittedName>
</protein>
<dbReference type="InterPro" id="IPR001650">
    <property type="entry name" value="Helicase_C-like"/>
</dbReference>
<sequence length="992" mass="106679">MPAATDRLVGRGVAGAGAGVGPRCFHGLVLHGLWTPGSGLLLWQDVSGSPENGTDGDGTDGGEGHEDLPPFLARVMARRLRHTASVTMPPDGGAADRVESMPAAALAPMEAADLLRRVPLVHPALSGDLRYLAAVTRGLERWTRAGRVVPHQVRLENRWWLRWRLLGDEHQRGWRAELLSAMPPVQRAEGDPAAVLDDLIGELTDPVVRHVLGRPDAAHPLLVALVEEEPYDDGSTRSEQALDRWRESLQGEDAALVLRLVEPDDLDQDADLDIGDGASALWRLEVLVRPDGEAPQPVSLRPGAGVADATRFRSAVRALAEAVGAYPPLASVVTAPGSLDLLLPTEKVLDFVVSGVHAVQSVGVDVLLPREWARVDTSMRLAVDAPPSPTTKDSAVGLDRLVEYDWQVAVGDMVLTPQEMSRLASSKADLVRVRGKWVHADGAVLARAIDYVERHRAPGSVPLASALGQLAAAEPPPAPVTDVAATGWVAALLDGDRRPEPVVVPPSVRATLRPYQERGVQWLAFMSSLGLGAILADDMGLGKTVQILVLLASEREATPPEGRRPTLVVAPMSVVGNWAREAATFVPDLAVHVHHGAGRVTGDDLQAVIAASDLVVTTYALLARDVAALSAARWRRVVLDEAQHVKNSGTAQARAARAVPAEHRIALTGTPVENRLEELRSIVDFCNPGLLGGAAVFRARFAVPIEREGDQHALARLRSLTAPFVLRRVKTDKAVIADLPDKFEMTVRTNLTAEQASLYQAVVDETMRQIDEAEGMERKGAVLAALTRLKQVCNHPAHFLADGSTVLRRGRHRSGKVALVEDILDSVLGDGEKALVFTQFAAFGRMVAPYLAERFDVEVPFLHGGVSKRGRDEMVARFQSSDGPPILLATVKAGGTGLTLTAANHVVHLDRWWNPAVENQATDRAFRIGQRRDVQVRKLVCVGTLEERIDEILTDKAGLADLAVGSGENWLTEMSTGELRTLLSLSDEAVGE</sequence>
<keyword evidence="5" id="KW-0347">Helicase</keyword>
<dbReference type="PANTHER" id="PTHR45629:SF7">
    <property type="entry name" value="DNA EXCISION REPAIR PROTEIN ERCC-6-RELATED"/>
    <property type="match status" value="1"/>
</dbReference>
<dbReference type="Proteomes" id="UP001520140">
    <property type="component" value="Unassembled WGS sequence"/>
</dbReference>
<dbReference type="EMBL" id="JABUKG010000003">
    <property type="protein sequence ID" value="MBY6320104.1"/>
    <property type="molecule type" value="Genomic_DNA"/>
</dbReference>
<dbReference type="Gene3D" id="3.40.50.300">
    <property type="entry name" value="P-loop containing nucleotide triphosphate hydrolases"/>
    <property type="match status" value="1"/>
</dbReference>
<evidence type="ECO:0000256" key="2">
    <source>
        <dbReference type="SAM" id="MobiDB-lite"/>
    </source>
</evidence>
<dbReference type="SMART" id="SM00490">
    <property type="entry name" value="HELICc"/>
    <property type="match status" value="1"/>
</dbReference>
<organism evidence="5 6">
    <name type="scientific">Rhodococcoides kroppenstedtii</name>
    <dbReference type="NCBI Taxonomy" id="293050"/>
    <lineage>
        <taxon>Bacteria</taxon>
        <taxon>Bacillati</taxon>
        <taxon>Actinomycetota</taxon>
        <taxon>Actinomycetes</taxon>
        <taxon>Mycobacteriales</taxon>
        <taxon>Nocardiaceae</taxon>
        <taxon>Rhodococcoides</taxon>
    </lineage>
</organism>
<dbReference type="GO" id="GO:0004386">
    <property type="term" value="F:helicase activity"/>
    <property type="evidence" value="ECO:0007669"/>
    <property type="project" value="UniProtKB-KW"/>
</dbReference>
<evidence type="ECO:0000259" key="3">
    <source>
        <dbReference type="PROSITE" id="PS51192"/>
    </source>
</evidence>
<dbReference type="InterPro" id="IPR049730">
    <property type="entry name" value="SNF2/RAD54-like_C"/>
</dbReference>
<dbReference type="Pfam" id="PF00271">
    <property type="entry name" value="Helicase_C"/>
    <property type="match status" value="1"/>
</dbReference>
<dbReference type="Pfam" id="PF00176">
    <property type="entry name" value="SNF2-rel_dom"/>
    <property type="match status" value="1"/>
</dbReference>
<dbReference type="InterPro" id="IPR027417">
    <property type="entry name" value="P-loop_NTPase"/>
</dbReference>
<evidence type="ECO:0000259" key="4">
    <source>
        <dbReference type="PROSITE" id="PS51194"/>
    </source>
</evidence>
<dbReference type="Pfam" id="PF12419">
    <property type="entry name" value="DUF3670"/>
    <property type="match status" value="1"/>
</dbReference>
<dbReference type="InterPro" id="IPR000330">
    <property type="entry name" value="SNF2_N"/>
</dbReference>
<comment type="caution">
    <text evidence="5">The sequence shown here is derived from an EMBL/GenBank/DDBJ whole genome shotgun (WGS) entry which is preliminary data.</text>
</comment>
<gene>
    <name evidence="5" type="ORF">HQ605_04635</name>
</gene>
<dbReference type="PROSITE" id="PS51194">
    <property type="entry name" value="HELICASE_CTER"/>
    <property type="match status" value="1"/>
</dbReference>
<dbReference type="PROSITE" id="PS51192">
    <property type="entry name" value="HELICASE_ATP_BIND_1"/>
    <property type="match status" value="1"/>
</dbReference>
<dbReference type="InterPro" id="IPR038718">
    <property type="entry name" value="SNF2-like_sf"/>
</dbReference>
<dbReference type="RefSeq" id="WP_082833742.1">
    <property type="nucleotide sequence ID" value="NZ_JBHVAN010000009.1"/>
</dbReference>
<evidence type="ECO:0000313" key="5">
    <source>
        <dbReference type="EMBL" id="MBY6320104.1"/>
    </source>
</evidence>
<dbReference type="SMART" id="SM00487">
    <property type="entry name" value="DEXDc"/>
    <property type="match status" value="1"/>
</dbReference>
<dbReference type="CDD" id="cd18012">
    <property type="entry name" value="DEXQc_arch_SWI2_SNF2"/>
    <property type="match status" value="1"/>
</dbReference>
<name>A0ABS7NQ12_9NOCA</name>
<feature type="domain" description="Helicase ATP-binding" evidence="3">
    <location>
        <begin position="524"/>
        <end position="689"/>
    </location>
</feature>
<dbReference type="InterPro" id="IPR022138">
    <property type="entry name" value="DUF3670"/>
</dbReference>
<dbReference type="CDD" id="cd18793">
    <property type="entry name" value="SF2_C_SNF"/>
    <property type="match status" value="1"/>
</dbReference>
<dbReference type="InterPro" id="IPR050496">
    <property type="entry name" value="SNF2_RAD54_helicase_repair"/>
</dbReference>
<feature type="domain" description="Helicase C-terminal" evidence="4">
    <location>
        <begin position="819"/>
        <end position="975"/>
    </location>
</feature>
<accession>A0ABS7NQ12</accession>
<dbReference type="SUPFAM" id="SSF52540">
    <property type="entry name" value="P-loop containing nucleoside triphosphate hydrolases"/>
    <property type="match status" value="2"/>
</dbReference>
<proteinExistence type="predicted"/>
<dbReference type="PANTHER" id="PTHR45629">
    <property type="entry name" value="SNF2/RAD54 FAMILY MEMBER"/>
    <property type="match status" value="1"/>
</dbReference>
<dbReference type="Gene3D" id="3.40.50.10810">
    <property type="entry name" value="Tandem AAA-ATPase domain"/>
    <property type="match status" value="1"/>
</dbReference>
<keyword evidence="5" id="KW-0067">ATP-binding</keyword>
<evidence type="ECO:0000313" key="6">
    <source>
        <dbReference type="Proteomes" id="UP001520140"/>
    </source>
</evidence>
<dbReference type="InterPro" id="IPR014001">
    <property type="entry name" value="Helicase_ATP-bd"/>
</dbReference>
<keyword evidence="6" id="KW-1185">Reference proteome</keyword>
<reference evidence="5 6" key="1">
    <citation type="submission" date="2020-06" db="EMBL/GenBank/DDBJ databases">
        <title>Taxonomy, biology and ecology of Rhodococcus bacteria occurring in California pistachio and other woody hosts as revealed by genome sequence analyses.</title>
        <authorList>
            <person name="Gai Y."/>
            <person name="Riely B."/>
        </authorList>
    </citation>
    <scope>NUCLEOTIDE SEQUENCE [LARGE SCALE GENOMIC DNA]</scope>
    <source>
        <strain evidence="5 6">BP-284</strain>
    </source>
</reference>
<evidence type="ECO:0000256" key="1">
    <source>
        <dbReference type="ARBA" id="ARBA00022801"/>
    </source>
</evidence>
<feature type="region of interest" description="Disordered" evidence="2">
    <location>
        <begin position="44"/>
        <end position="68"/>
    </location>
</feature>